<dbReference type="SUPFAM" id="SSF47240">
    <property type="entry name" value="Ferritin-like"/>
    <property type="match status" value="1"/>
</dbReference>
<dbReference type="GO" id="GO:0004322">
    <property type="term" value="F:ferroxidase activity"/>
    <property type="evidence" value="ECO:0007669"/>
    <property type="project" value="UniProtKB-EC"/>
</dbReference>
<evidence type="ECO:0000256" key="8">
    <source>
        <dbReference type="ARBA" id="ARBA00036243"/>
    </source>
</evidence>
<keyword evidence="11" id="KW-0349">Heme</keyword>
<dbReference type="GO" id="GO:0006879">
    <property type="term" value="P:intracellular iron ion homeostasis"/>
    <property type="evidence" value="ECO:0007669"/>
    <property type="project" value="UniProtKB-KW"/>
</dbReference>
<dbReference type="InterPro" id="IPR012347">
    <property type="entry name" value="Ferritin-like"/>
</dbReference>
<dbReference type="InterPro" id="IPR002024">
    <property type="entry name" value="Bacterioferritin"/>
</dbReference>
<dbReference type="OrthoDB" id="9800505at2"/>
<accession>A0A1E2VDY4</accession>
<dbReference type="PRINTS" id="PR00601">
    <property type="entry name" value="BACFERRITIN"/>
</dbReference>
<evidence type="ECO:0000256" key="7">
    <source>
        <dbReference type="ARBA" id="ARBA00023065"/>
    </source>
</evidence>
<name>A0A1E2VDY4_9GAMM</name>
<dbReference type="RefSeq" id="WP_068999859.1">
    <property type="nucleotide sequence ID" value="NZ_MDTQ01000001.1"/>
</dbReference>
<sequence length="155" mass="18116">MKGDHRVIDALNELLAMELAAMDQYFVHSRMYADWGLNQLYERINHEVEDEKGHAAVLIERILFLEGTPDMTQRTGFKVGTDVKSMLESDLQLEYTVRAGLQKTIQLCEQLQDYQTRTALMPLLEDTEIDHTHWLEQQLKLIDRVGMENYQQSKM</sequence>
<organism evidence="13 14">
    <name type="scientific">Terasakiispira papahanaumokuakeensis</name>
    <dbReference type="NCBI Taxonomy" id="197479"/>
    <lineage>
        <taxon>Bacteria</taxon>
        <taxon>Pseudomonadati</taxon>
        <taxon>Pseudomonadota</taxon>
        <taxon>Gammaproteobacteria</taxon>
        <taxon>Oceanospirillales</taxon>
        <taxon>Terasakiispira</taxon>
    </lineage>
</organism>
<comment type="function">
    <text evidence="9">Iron-storage protein, whose ferroxidase center binds Fe(2+), oxidizes it using dioxygen to Fe(3+), and participates in the subsequent Fe(3+) oxide mineral core formation within the central cavity of the BFR protein shell.</text>
</comment>
<evidence type="ECO:0000256" key="10">
    <source>
        <dbReference type="PIRSR" id="PIRSR002560-1"/>
    </source>
</evidence>
<evidence type="ECO:0000256" key="5">
    <source>
        <dbReference type="ARBA" id="ARBA00023002"/>
    </source>
</evidence>
<evidence type="ECO:0000256" key="3">
    <source>
        <dbReference type="ARBA" id="ARBA00022448"/>
    </source>
</evidence>
<feature type="binding site" evidence="10">
    <location>
        <position position="94"/>
    </location>
    <ligand>
        <name>Fe cation</name>
        <dbReference type="ChEBI" id="CHEBI:24875"/>
        <label>2</label>
    </ligand>
</feature>
<feature type="binding site" evidence="10">
    <location>
        <position position="18"/>
    </location>
    <ligand>
        <name>Fe cation</name>
        <dbReference type="ChEBI" id="CHEBI:24875"/>
        <label>1</label>
    </ligand>
</feature>
<dbReference type="NCBIfam" id="TIGR00754">
    <property type="entry name" value="bfr"/>
    <property type="match status" value="1"/>
</dbReference>
<evidence type="ECO:0000256" key="11">
    <source>
        <dbReference type="RuleBase" id="RU000623"/>
    </source>
</evidence>
<keyword evidence="2 9" id="KW-0409">Iron storage</keyword>
<comment type="similarity">
    <text evidence="1 9 11">Belongs to the bacterioferritin family.</text>
</comment>
<feature type="binding site" evidence="10">
    <location>
        <position position="51"/>
    </location>
    <ligand>
        <name>Fe cation</name>
        <dbReference type="ChEBI" id="CHEBI:24875"/>
        <label>1</label>
    </ligand>
</feature>
<keyword evidence="14" id="KW-1185">Reference proteome</keyword>
<feature type="binding site" evidence="10">
    <location>
        <position position="128"/>
    </location>
    <ligand>
        <name>Fe cation</name>
        <dbReference type="ChEBI" id="CHEBI:24875"/>
        <label>2</label>
    </ligand>
</feature>
<evidence type="ECO:0000256" key="1">
    <source>
        <dbReference type="ARBA" id="ARBA00008093"/>
    </source>
</evidence>
<dbReference type="GO" id="GO:0008199">
    <property type="term" value="F:ferric iron binding"/>
    <property type="evidence" value="ECO:0007669"/>
    <property type="project" value="InterPro"/>
</dbReference>
<comment type="catalytic activity">
    <reaction evidence="8">
        <text>Fe(2+)(in) = Fe(2+)(out)</text>
        <dbReference type="Rhea" id="RHEA:28486"/>
        <dbReference type="ChEBI" id="CHEBI:29033"/>
    </reaction>
</comment>
<dbReference type="Pfam" id="PF00210">
    <property type="entry name" value="Ferritin"/>
    <property type="match status" value="1"/>
</dbReference>
<gene>
    <name evidence="13" type="ORF">BFW38_16395</name>
</gene>
<dbReference type="Gene3D" id="1.20.1260.10">
    <property type="match status" value="1"/>
</dbReference>
<keyword evidence="7" id="KW-0406">Ion transport</keyword>
<dbReference type="GO" id="GO:0006826">
    <property type="term" value="P:iron ion transport"/>
    <property type="evidence" value="ECO:0007669"/>
    <property type="project" value="UniProtKB-KW"/>
</dbReference>
<dbReference type="PIRSF" id="PIRSF002560">
    <property type="entry name" value="Bacterioferritin"/>
    <property type="match status" value="1"/>
</dbReference>
<evidence type="ECO:0000313" key="13">
    <source>
        <dbReference type="EMBL" id="ODC04875.1"/>
    </source>
</evidence>
<protein>
    <recommendedName>
        <fullName evidence="9 11">Bacterioferritin</fullName>
        <ecNumber evidence="9">1.16.3.1</ecNumber>
    </recommendedName>
</protein>
<dbReference type="STRING" id="197479.BFW38_16395"/>
<feature type="binding site" evidence="10">
    <location>
        <position position="46"/>
    </location>
    <ligand>
        <name>Fe cation</name>
        <dbReference type="ChEBI" id="CHEBI:24875"/>
        <label>3</label>
    </ligand>
</feature>
<dbReference type="PROSITE" id="PS00549">
    <property type="entry name" value="BACTERIOFERRITIN"/>
    <property type="match status" value="1"/>
</dbReference>
<evidence type="ECO:0000313" key="14">
    <source>
        <dbReference type="Proteomes" id="UP000094291"/>
    </source>
</evidence>
<dbReference type="CDD" id="cd00907">
    <property type="entry name" value="Bacterioferritin"/>
    <property type="match status" value="1"/>
</dbReference>
<dbReference type="EMBL" id="MDTQ01000001">
    <property type="protein sequence ID" value="ODC04875.1"/>
    <property type="molecule type" value="Genomic_DNA"/>
</dbReference>
<dbReference type="AlphaFoldDB" id="A0A1E2VDY4"/>
<dbReference type="Proteomes" id="UP000094291">
    <property type="component" value="Unassembled WGS sequence"/>
</dbReference>
<feature type="binding site" evidence="10">
    <location>
        <position position="50"/>
    </location>
    <ligand>
        <name>Fe cation</name>
        <dbReference type="ChEBI" id="CHEBI:24875"/>
        <label>3</label>
    </ligand>
</feature>
<feature type="binding site" evidence="10">
    <location>
        <position position="131"/>
    </location>
    <ligand>
        <name>Fe cation</name>
        <dbReference type="ChEBI" id="CHEBI:24875"/>
        <label>2</label>
    </ligand>
</feature>
<feature type="binding site" evidence="10">
    <location>
        <position position="54"/>
    </location>
    <ligand>
        <name>Fe cation</name>
        <dbReference type="ChEBI" id="CHEBI:24875"/>
        <label>1</label>
    </ligand>
</feature>
<evidence type="ECO:0000256" key="4">
    <source>
        <dbReference type="ARBA" id="ARBA00022496"/>
    </source>
</evidence>
<dbReference type="InterPro" id="IPR009078">
    <property type="entry name" value="Ferritin-like_SF"/>
</dbReference>
<dbReference type="PANTHER" id="PTHR30295:SF9">
    <property type="entry name" value="BACTERIOFERRITIN"/>
    <property type="match status" value="1"/>
</dbReference>
<dbReference type="InterPro" id="IPR008331">
    <property type="entry name" value="Ferritin_DPS_dom"/>
</dbReference>
<dbReference type="GO" id="GO:0020037">
    <property type="term" value="F:heme binding"/>
    <property type="evidence" value="ECO:0007669"/>
    <property type="project" value="TreeGrafter"/>
</dbReference>
<keyword evidence="3" id="KW-0813">Transport</keyword>
<comment type="catalytic activity">
    <reaction evidence="9">
        <text>4 Fe(2+) + O2 + 4 H(+) = 4 Fe(3+) + 2 H2O</text>
        <dbReference type="Rhea" id="RHEA:11148"/>
        <dbReference type="ChEBI" id="CHEBI:15377"/>
        <dbReference type="ChEBI" id="CHEBI:15378"/>
        <dbReference type="ChEBI" id="CHEBI:15379"/>
        <dbReference type="ChEBI" id="CHEBI:29033"/>
        <dbReference type="ChEBI" id="CHEBI:29034"/>
        <dbReference type="EC" id="1.16.3.1"/>
    </reaction>
</comment>
<dbReference type="PROSITE" id="PS50905">
    <property type="entry name" value="FERRITIN_LIKE"/>
    <property type="match status" value="1"/>
</dbReference>
<keyword evidence="4" id="KW-0410">Iron transport</keyword>
<evidence type="ECO:0000256" key="2">
    <source>
        <dbReference type="ARBA" id="ARBA00022434"/>
    </source>
</evidence>
<dbReference type="PANTHER" id="PTHR30295">
    <property type="entry name" value="BACTERIOFERRITIN"/>
    <property type="match status" value="1"/>
</dbReference>
<proteinExistence type="inferred from homology"/>
<comment type="caution">
    <text evidence="13">The sequence shown here is derived from an EMBL/GenBank/DDBJ whole genome shotgun (WGS) entry which is preliminary data.</text>
</comment>
<keyword evidence="5" id="KW-0560">Oxidoreductase</keyword>
<evidence type="ECO:0000256" key="9">
    <source>
        <dbReference type="PIRNR" id="PIRNR002560"/>
    </source>
</evidence>
<keyword evidence="6 9" id="KW-0408">Iron</keyword>
<feature type="binding site" evidence="10">
    <location>
        <position position="51"/>
    </location>
    <ligand>
        <name>Fe cation</name>
        <dbReference type="ChEBI" id="CHEBI:24875"/>
        <label>2</label>
    </ligand>
</feature>
<feature type="domain" description="Ferritin-like diiron" evidence="12">
    <location>
        <begin position="1"/>
        <end position="146"/>
    </location>
</feature>
<evidence type="ECO:0000256" key="6">
    <source>
        <dbReference type="ARBA" id="ARBA00023004"/>
    </source>
</evidence>
<evidence type="ECO:0000259" key="12">
    <source>
        <dbReference type="PROSITE" id="PS50905"/>
    </source>
</evidence>
<keyword evidence="9 10" id="KW-0479">Metal-binding</keyword>
<dbReference type="GO" id="GO:0005829">
    <property type="term" value="C:cytosol"/>
    <property type="evidence" value="ECO:0007669"/>
    <property type="project" value="TreeGrafter"/>
</dbReference>
<dbReference type="InterPro" id="IPR009040">
    <property type="entry name" value="Ferritin-like_diiron"/>
</dbReference>
<dbReference type="EC" id="1.16.3.1" evidence="9"/>
<feature type="binding site" evidence="10">
    <location>
        <position position="128"/>
    </location>
    <ligand>
        <name>Fe cation</name>
        <dbReference type="ChEBI" id="CHEBI:24875"/>
        <label>1</label>
    </ligand>
</feature>
<reference evidence="13 14" key="1">
    <citation type="submission" date="2016-08" db="EMBL/GenBank/DDBJ databases">
        <authorList>
            <person name="Seilhamer J.J."/>
        </authorList>
    </citation>
    <scope>NUCLEOTIDE SEQUENCE [LARGE SCALE GENOMIC DNA]</scope>
    <source>
        <strain evidence="13 14">PH27A</strain>
    </source>
</reference>